<dbReference type="SUPFAM" id="SSF52821">
    <property type="entry name" value="Rhodanese/Cell cycle control phosphatase"/>
    <property type="match status" value="1"/>
</dbReference>
<dbReference type="Pfam" id="PF09828">
    <property type="entry name" value="ChrB_C"/>
    <property type="match status" value="1"/>
</dbReference>
<feature type="domain" description="Rhodanese" evidence="1">
    <location>
        <begin position="23"/>
        <end position="105"/>
    </location>
</feature>
<name>A0ABS5W356_9SPHN</name>
<dbReference type="InterPro" id="IPR036873">
    <property type="entry name" value="Rhodanese-like_dom_sf"/>
</dbReference>
<dbReference type="Pfam" id="PF00581">
    <property type="entry name" value="Rhodanese"/>
    <property type="match status" value="1"/>
</dbReference>
<dbReference type="InterPro" id="IPR018634">
    <property type="entry name" value="ChrB_C"/>
</dbReference>
<dbReference type="RefSeq" id="WP_214535528.1">
    <property type="nucleotide sequence ID" value="NZ_JAHFVK010000001.1"/>
</dbReference>
<proteinExistence type="predicted"/>
<evidence type="ECO:0000313" key="2">
    <source>
        <dbReference type="EMBL" id="MBT2134185.1"/>
    </source>
</evidence>
<evidence type="ECO:0000313" key="3">
    <source>
        <dbReference type="Proteomes" id="UP000811255"/>
    </source>
</evidence>
<protein>
    <submittedName>
        <fullName evidence="2">Sulfurtransferase/chromate resistance protein</fullName>
    </submittedName>
</protein>
<gene>
    <name evidence="2" type="ORF">KK137_07570</name>
</gene>
<dbReference type="Gene3D" id="3.40.250.10">
    <property type="entry name" value="Rhodanese-like domain"/>
    <property type="match status" value="1"/>
</dbReference>
<dbReference type="SMART" id="SM00450">
    <property type="entry name" value="RHOD"/>
    <property type="match status" value="1"/>
</dbReference>
<sequence length="278" mass="30619">MPSLNAITAEKLVRLVGTPHCPVILDIRSDVPTDGQAVPGSIFRDVNALAEWVEGFAGREVIVICADGLTDSPGIAAFLRHHDSDARILEGGFERWGKQGLPLIDLSKVVRSSVDTGSVWVTRARPKVDRIACPWLIRRFVDPQAVFLFVTPTDIPEVAERFGATPFDVDGVFWSHRGELCTFDVMVQEFGLGSLEALTRLALIVRGADTAKPEIAPQASGLLAASLGLSRMFSDDLRQLDAGMLLYDAFFRWSRDAVDETHDWVSHQPKRRKEKGGK</sequence>
<keyword evidence="3" id="KW-1185">Reference proteome</keyword>
<dbReference type="EMBL" id="JAHFVK010000001">
    <property type="protein sequence ID" value="MBT2134185.1"/>
    <property type="molecule type" value="Genomic_DNA"/>
</dbReference>
<accession>A0ABS5W356</accession>
<comment type="caution">
    <text evidence="2">The sequence shown here is derived from an EMBL/GenBank/DDBJ whole genome shotgun (WGS) entry which is preliminary data.</text>
</comment>
<dbReference type="Proteomes" id="UP000811255">
    <property type="component" value="Unassembled WGS sequence"/>
</dbReference>
<dbReference type="InterPro" id="IPR001763">
    <property type="entry name" value="Rhodanese-like_dom"/>
</dbReference>
<evidence type="ECO:0000259" key="1">
    <source>
        <dbReference type="PROSITE" id="PS50206"/>
    </source>
</evidence>
<dbReference type="PROSITE" id="PS50206">
    <property type="entry name" value="RHODANESE_3"/>
    <property type="match status" value="1"/>
</dbReference>
<reference evidence="2 3" key="1">
    <citation type="submission" date="2021-05" db="EMBL/GenBank/DDBJ databases">
        <title>Croceibacterium sp. LX-88 genome sequence.</title>
        <authorList>
            <person name="Luo X."/>
        </authorList>
    </citation>
    <scope>NUCLEOTIDE SEQUENCE [LARGE SCALE GENOMIC DNA]</scope>
    <source>
        <strain evidence="2 3">LX-88</strain>
    </source>
</reference>
<organism evidence="2 3">
    <name type="scientific">Croceibacterium selenioxidans</name>
    <dbReference type="NCBI Taxonomy" id="2838833"/>
    <lineage>
        <taxon>Bacteria</taxon>
        <taxon>Pseudomonadati</taxon>
        <taxon>Pseudomonadota</taxon>
        <taxon>Alphaproteobacteria</taxon>
        <taxon>Sphingomonadales</taxon>
        <taxon>Erythrobacteraceae</taxon>
        <taxon>Croceibacterium</taxon>
    </lineage>
</organism>